<dbReference type="EMBL" id="LRGB01005538">
    <property type="protein sequence ID" value="KZS02015.1"/>
    <property type="molecule type" value="Genomic_DNA"/>
</dbReference>
<evidence type="ECO:0000313" key="1">
    <source>
        <dbReference type="EMBL" id="KZS02015.1"/>
    </source>
</evidence>
<keyword evidence="2" id="KW-1185">Reference proteome</keyword>
<dbReference type="AlphaFoldDB" id="A0A164J608"/>
<protein>
    <submittedName>
        <fullName evidence="1">Uncharacterized protein</fullName>
    </submittedName>
</protein>
<gene>
    <name evidence="1" type="ORF">APZ42_001108</name>
</gene>
<dbReference type="Proteomes" id="UP000076858">
    <property type="component" value="Unassembled WGS sequence"/>
</dbReference>
<accession>A0A164J608</accession>
<comment type="caution">
    <text evidence="1">The sequence shown here is derived from an EMBL/GenBank/DDBJ whole genome shotgun (WGS) entry which is preliminary data.</text>
</comment>
<name>A0A164J608_9CRUS</name>
<organism evidence="1 2">
    <name type="scientific">Daphnia magna</name>
    <dbReference type="NCBI Taxonomy" id="35525"/>
    <lineage>
        <taxon>Eukaryota</taxon>
        <taxon>Metazoa</taxon>
        <taxon>Ecdysozoa</taxon>
        <taxon>Arthropoda</taxon>
        <taxon>Crustacea</taxon>
        <taxon>Branchiopoda</taxon>
        <taxon>Diplostraca</taxon>
        <taxon>Cladocera</taxon>
        <taxon>Anomopoda</taxon>
        <taxon>Daphniidae</taxon>
        <taxon>Daphnia</taxon>
    </lineage>
</organism>
<reference evidence="1 2" key="1">
    <citation type="submission" date="2016-03" db="EMBL/GenBank/DDBJ databases">
        <title>EvidentialGene: Evidence-directed Construction of Genes on Genomes.</title>
        <authorList>
            <person name="Gilbert D.G."/>
            <person name="Choi J.-H."/>
            <person name="Mockaitis K."/>
            <person name="Colbourne J."/>
            <person name="Pfrender M."/>
        </authorList>
    </citation>
    <scope>NUCLEOTIDE SEQUENCE [LARGE SCALE GENOMIC DNA]</scope>
    <source>
        <strain evidence="1 2">Xinb3</strain>
        <tissue evidence="1">Complete organism</tissue>
    </source>
</reference>
<evidence type="ECO:0000313" key="2">
    <source>
        <dbReference type="Proteomes" id="UP000076858"/>
    </source>
</evidence>
<sequence length="65" mass="7404">MSAICHILHLSGFARRHCLFLKITDNHAIPVDFDSNQSFRAIHFFSSTGENLRQETKCADAISRK</sequence>
<proteinExistence type="predicted"/>